<reference evidence="2" key="2">
    <citation type="journal article" date="2021" name="PeerJ">
        <title>Extensive microbial diversity within the chicken gut microbiome revealed by metagenomics and culture.</title>
        <authorList>
            <person name="Gilroy R."/>
            <person name="Ravi A."/>
            <person name="Getino M."/>
            <person name="Pursley I."/>
            <person name="Horton D.L."/>
            <person name="Alikhan N.F."/>
            <person name="Baker D."/>
            <person name="Gharbi K."/>
            <person name="Hall N."/>
            <person name="Watson M."/>
            <person name="Adriaenssens E.M."/>
            <person name="Foster-Nyarko E."/>
            <person name="Jarju S."/>
            <person name="Secka A."/>
            <person name="Antonio M."/>
            <person name="Oren A."/>
            <person name="Chaudhuri R.R."/>
            <person name="La Ragione R."/>
            <person name="Hildebrand F."/>
            <person name="Pallen M.J."/>
        </authorList>
    </citation>
    <scope>NUCLEOTIDE SEQUENCE</scope>
    <source>
        <strain evidence="2">ChiHjej13B12-12457</strain>
    </source>
</reference>
<dbReference type="Proteomes" id="UP000886744">
    <property type="component" value="Unassembled WGS sequence"/>
</dbReference>
<proteinExistence type="predicted"/>
<gene>
    <name evidence="2" type="ORF">IAC94_05470</name>
</gene>
<keyword evidence="1" id="KW-0472">Membrane</keyword>
<reference evidence="2" key="1">
    <citation type="submission" date="2020-10" db="EMBL/GenBank/DDBJ databases">
        <authorList>
            <person name="Gilroy R."/>
        </authorList>
    </citation>
    <scope>NUCLEOTIDE SEQUENCE</scope>
    <source>
        <strain evidence="2">ChiHjej13B12-12457</strain>
    </source>
</reference>
<evidence type="ECO:0000256" key="1">
    <source>
        <dbReference type="SAM" id="Phobius"/>
    </source>
</evidence>
<feature type="transmembrane region" description="Helical" evidence="1">
    <location>
        <begin position="74"/>
        <end position="96"/>
    </location>
</feature>
<comment type="caution">
    <text evidence="2">The sequence shown here is derived from an EMBL/GenBank/DDBJ whole genome shotgun (WGS) entry which is preliminary data.</text>
</comment>
<sequence>MSNMKDNELRQLLDLWLEGSSTLEQEERLRRRFLSGKVPADLEKYRPLFGYIAQERAAAGVAAADGRMSRRRRVLRTVVSVTAAAAVLAGAGVLVFDGGRFQGGASGLRLTVGGRSVADEALAVEIVDRELARLGDVQAALDLSMDVLREAARVRDSTMSVLEDRMVLDFKIK</sequence>
<name>A0A9D1E1R5_9BACT</name>
<evidence type="ECO:0000313" key="3">
    <source>
        <dbReference type="Proteomes" id="UP000886744"/>
    </source>
</evidence>
<protein>
    <submittedName>
        <fullName evidence="2">Uncharacterized protein</fullName>
    </submittedName>
</protein>
<organism evidence="2 3">
    <name type="scientific">Candidatus Coprenecus avistercoris</name>
    <dbReference type="NCBI Taxonomy" id="2840730"/>
    <lineage>
        <taxon>Bacteria</taxon>
        <taxon>Pseudomonadati</taxon>
        <taxon>Bacteroidota</taxon>
        <taxon>Bacteroidia</taxon>
        <taxon>Bacteroidales</taxon>
        <taxon>Rikenellaceae</taxon>
        <taxon>Rikenellaceae incertae sedis</taxon>
        <taxon>Candidatus Coprenecus</taxon>
    </lineage>
</organism>
<evidence type="ECO:0000313" key="2">
    <source>
        <dbReference type="EMBL" id="HIR62953.1"/>
    </source>
</evidence>
<accession>A0A9D1E1R5</accession>
<keyword evidence="1" id="KW-1133">Transmembrane helix</keyword>
<keyword evidence="1" id="KW-0812">Transmembrane</keyword>
<dbReference type="EMBL" id="DVHI01000070">
    <property type="protein sequence ID" value="HIR62953.1"/>
    <property type="molecule type" value="Genomic_DNA"/>
</dbReference>
<dbReference type="AlphaFoldDB" id="A0A9D1E1R5"/>